<keyword evidence="1" id="KW-0812">Transmembrane</keyword>
<accession>A0A1W6MTG3</accession>
<protein>
    <submittedName>
        <fullName evidence="2">Uncharacterized protein</fullName>
    </submittedName>
</protein>
<dbReference type="Proteomes" id="UP000193978">
    <property type="component" value="Chromosome"/>
</dbReference>
<keyword evidence="1" id="KW-1133">Transmembrane helix</keyword>
<evidence type="ECO:0000313" key="2">
    <source>
        <dbReference type="EMBL" id="ARN80855.1"/>
    </source>
</evidence>
<proteinExistence type="predicted"/>
<organism evidence="2 3">
    <name type="scientific">Methylocystis bryophila</name>
    <dbReference type="NCBI Taxonomy" id="655015"/>
    <lineage>
        <taxon>Bacteria</taxon>
        <taxon>Pseudomonadati</taxon>
        <taxon>Pseudomonadota</taxon>
        <taxon>Alphaproteobacteria</taxon>
        <taxon>Hyphomicrobiales</taxon>
        <taxon>Methylocystaceae</taxon>
        <taxon>Methylocystis</taxon>
    </lineage>
</organism>
<dbReference type="KEGG" id="mbry:B1812_06925"/>
<feature type="transmembrane region" description="Helical" evidence="1">
    <location>
        <begin position="12"/>
        <end position="36"/>
    </location>
</feature>
<dbReference type="AlphaFoldDB" id="A0A1W6MTG3"/>
<sequence>MQGDDKHAGNVILLQFACLWILAALVLAWCLVGLGFDLAPLHALFPGKYQRVVQAHLDLLIMSALILGFYGARAPLPWHVRWAMGVGAFTNSSLFLLMALFPGLDPATPAPGPFATLYLGYTLFSLTLTSYGFGKGAVTVLKWTLR</sequence>
<keyword evidence="1" id="KW-0472">Membrane</keyword>
<feature type="transmembrane region" description="Helical" evidence="1">
    <location>
        <begin position="121"/>
        <end position="141"/>
    </location>
</feature>
<dbReference type="EMBL" id="CP019948">
    <property type="protein sequence ID" value="ARN80855.1"/>
    <property type="molecule type" value="Genomic_DNA"/>
</dbReference>
<evidence type="ECO:0000256" key="1">
    <source>
        <dbReference type="SAM" id="Phobius"/>
    </source>
</evidence>
<name>A0A1W6MTG3_9HYPH</name>
<evidence type="ECO:0000313" key="3">
    <source>
        <dbReference type="Proteomes" id="UP000193978"/>
    </source>
</evidence>
<gene>
    <name evidence="2" type="ORF">B1812_06925</name>
</gene>
<keyword evidence="3" id="KW-1185">Reference proteome</keyword>
<dbReference type="OrthoDB" id="8536790at2"/>
<feature type="transmembrane region" description="Helical" evidence="1">
    <location>
        <begin position="82"/>
        <end position="101"/>
    </location>
</feature>
<reference evidence="2 3" key="1">
    <citation type="submission" date="2017-02" db="EMBL/GenBank/DDBJ databases">
        <authorList>
            <person name="Peterson S.W."/>
        </authorList>
    </citation>
    <scope>NUCLEOTIDE SEQUENCE [LARGE SCALE GENOMIC DNA]</scope>
    <source>
        <strain evidence="2 3">S285</strain>
    </source>
</reference>
<dbReference type="RefSeq" id="WP_085770938.1">
    <property type="nucleotide sequence ID" value="NZ_AP027149.1"/>
</dbReference>
<feature type="transmembrane region" description="Helical" evidence="1">
    <location>
        <begin position="52"/>
        <end position="70"/>
    </location>
</feature>